<evidence type="ECO:0000256" key="1">
    <source>
        <dbReference type="SAM" id="Phobius"/>
    </source>
</evidence>
<organism evidence="2 3">
    <name type="scientific">Parapedobacter defluvii</name>
    <dbReference type="NCBI Taxonomy" id="2045106"/>
    <lineage>
        <taxon>Bacteria</taxon>
        <taxon>Pseudomonadati</taxon>
        <taxon>Bacteroidota</taxon>
        <taxon>Sphingobacteriia</taxon>
        <taxon>Sphingobacteriales</taxon>
        <taxon>Sphingobacteriaceae</taxon>
        <taxon>Parapedobacter</taxon>
    </lineage>
</organism>
<dbReference type="EMBL" id="BMIK01000002">
    <property type="protein sequence ID" value="GGC21172.1"/>
    <property type="molecule type" value="Genomic_DNA"/>
</dbReference>
<proteinExistence type="predicted"/>
<keyword evidence="3" id="KW-1185">Reference proteome</keyword>
<dbReference type="Proteomes" id="UP000597338">
    <property type="component" value="Unassembled WGS sequence"/>
</dbReference>
<comment type="caution">
    <text evidence="2">The sequence shown here is derived from an EMBL/GenBank/DDBJ whole genome shotgun (WGS) entry which is preliminary data.</text>
</comment>
<gene>
    <name evidence="2" type="ORF">GCM10011386_11400</name>
</gene>
<name>A0ABQ1LAM4_9SPHI</name>
<keyword evidence="1" id="KW-0812">Transmembrane</keyword>
<feature type="transmembrane region" description="Helical" evidence="1">
    <location>
        <begin position="15"/>
        <end position="34"/>
    </location>
</feature>
<dbReference type="RefSeq" id="WP_188748381.1">
    <property type="nucleotide sequence ID" value="NZ_BMIK01000002.1"/>
</dbReference>
<accession>A0ABQ1LAM4</accession>
<keyword evidence="1" id="KW-0472">Membrane</keyword>
<evidence type="ECO:0000313" key="3">
    <source>
        <dbReference type="Proteomes" id="UP000597338"/>
    </source>
</evidence>
<sequence>MNKIVNKAIDITKRYFFMLALTGMMIGFSAFKFTEKKLDTAWYSVTVAPGGSPENEEELLIGNETDAPFIGSSEDQCATENETIMCSVQLTLDDPQDKPETIAEARDTFGTLLTADHPEE</sequence>
<evidence type="ECO:0000313" key="2">
    <source>
        <dbReference type="EMBL" id="GGC21172.1"/>
    </source>
</evidence>
<reference evidence="3" key="1">
    <citation type="journal article" date="2019" name="Int. J. Syst. Evol. Microbiol.">
        <title>The Global Catalogue of Microorganisms (GCM) 10K type strain sequencing project: providing services to taxonomists for standard genome sequencing and annotation.</title>
        <authorList>
            <consortium name="The Broad Institute Genomics Platform"/>
            <consortium name="The Broad Institute Genome Sequencing Center for Infectious Disease"/>
            <person name="Wu L."/>
            <person name="Ma J."/>
        </authorList>
    </citation>
    <scope>NUCLEOTIDE SEQUENCE [LARGE SCALE GENOMIC DNA]</scope>
    <source>
        <strain evidence="3">CGMCC 1.15342</strain>
    </source>
</reference>
<keyword evidence="1" id="KW-1133">Transmembrane helix</keyword>
<protein>
    <submittedName>
        <fullName evidence="2">Uncharacterized protein</fullName>
    </submittedName>
</protein>